<accession>A0A073AWK4</accession>
<keyword evidence="6 7" id="KW-0472">Membrane</keyword>
<dbReference type="Pfam" id="PF00528">
    <property type="entry name" value="BPD_transp_1"/>
    <property type="match status" value="1"/>
</dbReference>
<reference evidence="9 10" key="1">
    <citation type="submission" date="2014-06" db="EMBL/GenBank/DDBJ databases">
        <title>Saccharopolyspora rectivirgula DSM-43113 Genome sequencing.</title>
        <authorList>
            <person name="Barrera C."/>
            <person name="Millon L."/>
            <person name="Rognon B."/>
            <person name="Zaugg C."/>
            <person name="Monod M."/>
        </authorList>
    </citation>
    <scope>NUCLEOTIDE SEQUENCE [LARGE SCALE GENOMIC DNA]</scope>
    <source>
        <strain evidence="9 10">DSM 43113</strain>
    </source>
</reference>
<dbReference type="InterPro" id="IPR025966">
    <property type="entry name" value="OppC_N"/>
</dbReference>
<comment type="caution">
    <text evidence="9">The sequence shown here is derived from an EMBL/GenBank/DDBJ whole genome shotgun (WGS) entry which is preliminary data.</text>
</comment>
<proteinExistence type="inferred from homology"/>
<evidence type="ECO:0000256" key="4">
    <source>
        <dbReference type="ARBA" id="ARBA00022692"/>
    </source>
</evidence>
<dbReference type="GO" id="GO:0005886">
    <property type="term" value="C:plasma membrane"/>
    <property type="evidence" value="ECO:0007669"/>
    <property type="project" value="UniProtKB-SubCell"/>
</dbReference>
<dbReference type="CDD" id="cd06261">
    <property type="entry name" value="TM_PBP2"/>
    <property type="match status" value="1"/>
</dbReference>
<protein>
    <submittedName>
        <fullName evidence="9">ABC transporter permease</fullName>
    </submittedName>
</protein>
<evidence type="ECO:0000256" key="1">
    <source>
        <dbReference type="ARBA" id="ARBA00004651"/>
    </source>
</evidence>
<feature type="transmembrane region" description="Helical" evidence="7">
    <location>
        <begin position="251"/>
        <end position="274"/>
    </location>
</feature>
<evidence type="ECO:0000256" key="6">
    <source>
        <dbReference type="ARBA" id="ARBA00023136"/>
    </source>
</evidence>
<keyword evidence="2 7" id="KW-0813">Transport</keyword>
<comment type="similarity">
    <text evidence="7">Belongs to the binding-protein-dependent transport system permease family.</text>
</comment>
<dbReference type="EMBL" id="JNVU01000039">
    <property type="protein sequence ID" value="KEI43467.1"/>
    <property type="molecule type" value="Genomic_DNA"/>
</dbReference>
<evidence type="ECO:0000259" key="8">
    <source>
        <dbReference type="PROSITE" id="PS50928"/>
    </source>
</evidence>
<evidence type="ECO:0000256" key="7">
    <source>
        <dbReference type="RuleBase" id="RU363032"/>
    </source>
</evidence>
<name>A0A073AWK4_9PSEU</name>
<evidence type="ECO:0000313" key="9">
    <source>
        <dbReference type="EMBL" id="KEI43467.1"/>
    </source>
</evidence>
<evidence type="ECO:0000313" key="10">
    <source>
        <dbReference type="Proteomes" id="UP000031419"/>
    </source>
</evidence>
<dbReference type="InterPro" id="IPR050366">
    <property type="entry name" value="BP-dependent_transpt_permease"/>
</dbReference>
<comment type="subcellular location">
    <subcellularLocation>
        <location evidence="1 7">Cell membrane</location>
        <topology evidence="1 7">Multi-pass membrane protein</topology>
    </subcellularLocation>
</comment>
<dbReference type="Gene3D" id="1.10.3720.10">
    <property type="entry name" value="MetI-like"/>
    <property type="match status" value="1"/>
</dbReference>
<dbReference type="STRING" id="28042.GU90_17150"/>
<dbReference type="eggNOG" id="COG1173">
    <property type="taxonomic scope" value="Bacteria"/>
</dbReference>
<dbReference type="Pfam" id="PF12911">
    <property type="entry name" value="OppC_N"/>
    <property type="match status" value="1"/>
</dbReference>
<organism evidence="9 10">
    <name type="scientific">Saccharopolyspora rectivirgula</name>
    <dbReference type="NCBI Taxonomy" id="28042"/>
    <lineage>
        <taxon>Bacteria</taxon>
        <taxon>Bacillati</taxon>
        <taxon>Actinomycetota</taxon>
        <taxon>Actinomycetes</taxon>
        <taxon>Pseudonocardiales</taxon>
        <taxon>Pseudonocardiaceae</taxon>
        <taxon>Saccharopolyspora</taxon>
    </lineage>
</organism>
<dbReference type="RefSeq" id="WP_029722064.1">
    <property type="nucleotide sequence ID" value="NZ_JAJUIW010000024.1"/>
</dbReference>
<evidence type="ECO:0000256" key="5">
    <source>
        <dbReference type="ARBA" id="ARBA00022989"/>
    </source>
</evidence>
<evidence type="ECO:0000256" key="2">
    <source>
        <dbReference type="ARBA" id="ARBA00022448"/>
    </source>
</evidence>
<feature type="transmembrane region" description="Helical" evidence="7">
    <location>
        <begin position="133"/>
        <end position="158"/>
    </location>
</feature>
<dbReference type="PANTHER" id="PTHR43386:SF25">
    <property type="entry name" value="PEPTIDE ABC TRANSPORTER PERMEASE PROTEIN"/>
    <property type="match status" value="1"/>
</dbReference>
<dbReference type="PROSITE" id="PS50928">
    <property type="entry name" value="ABC_TM1"/>
    <property type="match status" value="1"/>
</dbReference>
<dbReference type="GO" id="GO:0055085">
    <property type="term" value="P:transmembrane transport"/>
    <property type="evidence" value="ECO:0007669"/>
    <property type="project" value="InterPro"/>
</dbReference>
<dbReference type="AlphaFoldDB" id="A0A073AWK4"/>
<feature type="domain" description="ABC transmembrane type-1" evidence="8">
    <location>
        <begin position="85"/>
        <end position="274"/>
    </location>
</feature>
<keyword evidence="3" id="KW-1003">Cell membrane</keyword>
<gene>
    <name evidence="9" type="ORF">GU90_17150</name>
</gene>
<dbReference type="Proteomes" id="UP000031419">
    <property type="component" value="Unassembled WGS sequence"/>
</dbReference>
<keyword evidence="10" id="KW-1185">Reference proteome</keyword>
<sequence>MSTTTGTRALGSHRVLQRLLRHPTGCAGLVISALFVLIALTAPVLAPGDPAAVDFANVLAQPGPDAPLGTDELGRDQLTRTLHGIRSSMLVGVLSVVLALVAATPLGLIAGYYRGITDTVVSRITDTLLAFPFLVLAVGLAAVLGASLTNAAIAIGLAQLPNFIRVVRGETLRSVEQDYVSAAIAAGARDTTVMFRHVLPNSWNALLVQITVAIPQAIISESLLSFLGLGVQPPTPSLGLMLSAAQTYFAQAPWLVVFPGAAIVLVTLGFNLFGDGLRDALDLKGVR</sequence>
<dbReference type="SUPFAM" id="SSF161098">
    <property type="entry name" value="MetI-like"/>
    <property type="match status" value="1"/>
</dbReference>
<dbReference type="OrthoDB" id="6637947at2"/>
<keyword evidence="4 7" id="KW-0812">Transmembrane</keyword>
<keyword evidence="5 7" id="KW-1133">Transmembrane helix</keyword>
<feature type="transmembrane region" description="Helical" evidence="7">
    <location>
        <begin position="90"/>
        <end position="113"/>
    </location>
</feature>
<feature type="transmembrane region" description="Helical" evidence="7">
    <location>
        <begin position="20"/>
        <end position="40"/>
    </location>
</feature>
<dbReference type="PANTHER" id="PTHR43386">
    <property type="entry name" value="OLIGOPEPTIDE TRANSPORT SYSTEM PERMEASE PROTEIN APPC"/>
    <property type="match status" value="1"/>
</dbReference>
<dbReference type="InterPro" id="IPR000515">
    <property type="entry name" value="MetI-like"/>
</dbReference>
<dbReference type="InterPro" id="IPR035906">
    <property type="entry name" value="MetI-like_sf"/>
</dbReference>
<evidence type="ECO:0000256" key="3">
    <source>
        <dbReference type="ARBA" id="ARBA00022475"/>
    </source>
</evidence>